<keyword evidence="3" id="KW-1185">Reference proteome</keyword>
<comment type="caution">
    <text evidence="2">The sequence shown here is derived from an EMBL/GenBank/DDBJ whole genome shotgun (WGS) entry which is preliminary data.</text>
</comment>
<evidence type="ECO:0000259" key="1">
    <source>
        <dbReference type="Pfam" id="PF06722"/>
    </source>
</evidence>
<dbReference type="GO" id="GO:0008194">
    <property type="term" value="F:UDP-glycosyltransferase activity"/>
    <property type="evidence" value="ECO:0007669"/>
    <property type="project" value="InterPro"/>
</dbReference>
<protein>
    <submittedName>
        <fullName evidence="2">Glycosyltransferase family 1 protein</fullName>
    </submittedName>
</protein>
<proteinExistence type="predicted"/>
<dbReference type="Pfam" id="PF06722">
    <property type="entry name" value="EryCIII-like_C"/>
    <property type="match status" value="1"/>
</dbReference>
<dbReference type="PANTHER" id="PTHR48050">
    <property type="entry name" value="STEROL 3-BETA-GLUCOSYLTRANSFERASE"/>
    <property type="match status" value="1"/>
</dbReference>
<dbReference type="Gene3D" id="3.40.50.2000">
    <property type="entry name" value="Glycogen Phosphorylase B"/>
    <property type="match status" value="2"/>
</dbReference>
<evidence type="ECO:0000313" key="3">
    <source>
        <dbReference type="Proteomes" id="UP000604481"/>
    </source>
</evidence>
<name>A0A8J7FGZ6_9NEIS</name>
<dbReference type="GO" id="GO:0016758">
    <property type="term" value="F:hexosyltransferase activity"/>
    <property type="evidence" value="ECO:0007669"/>
    <property type="project" value="UniProtKB-ARBA"/>
</dbReference>
<dbReference type="RefSeq" id="WP_194115766.1">
    <property type="nucleotide sequence ID" value="NZ_JADFUA010000003.1"/>
</dbReference>
<dbReference type="InterPro" id="IPR050426">
    <property type="entry name" value="Glycosyltransferase_28"/>
</dbReference>
<feature type="domain" description="Erythromycin biosynthesis protein CIII-like C-terminal" evidence="1">
    <location>
        <begin position="301"/>
        <end position="417"/>
    </location>
</feature>
<gene>
    <name evidence="2" type="ORF">INR99_07845</name>
</gene>
<reference evidence="2 3" key="1">
    <citation type="submission" date="2020-10" db="EMBL/GenBank/DDBJ databases">
        <title>The genome sequence of Chitinilyticum litopenaei 4Y14.</title>
        <authorList>
            <person name="Liu Y."/>
        </authorList>
    </citation>
    <scope>NUCLEOTIDE SEQUENCE [LARGE SCALE GENOMIC DNA]</scope>
    <source>
        <strain evidence="2 3">4Y14</strain>
    </source>
</reference>
<evidence type="ECO:0000313" key="2">
    <source>
        <dbReference type="EMBL" id="MBE9609258.1"/>
    </source>
</evidence>
<organism evidence="2 3">
    <name type="scientific">Chitinilyticum piscinae</name>
    <dbReference type="NCBI Taxonomy" id="2866724"/>
    <lineage>
        <taxon>Bacteria</taxon>
        <taxon>Pseudomonadati</taxon>
        <taxon>Pseudomonadota</taxon>
        <taxon>Betaproteobacteria</taxon>
        <taxon>Neisseriales</taxon>
        <taxon>Chitinibacteraceae</taxon>
        <taxon>Chitinilyticum</taxon>
    </lineage>
</organism>
<dbReference type="EMBL" id="JADFUA010000003">
    <property type="protein sequence ID" value="MBE9609258.1"/>
    <property type="molecule type" value="Genomic_DNA"/>
</dbReference>
<dbReference type="SUPFAM" id="SSF53756">
    <property type="entry name" value="UDP-Glycosyltransferase/glycogen phosphorylase"/>
    <property type="match status" value="1"/>
</dbReference>
<dbReference type="InterPro" id="IPR010610">
    <property type="entry name" value="EryCIII-like_C"/>
</dbReference>
<dbReference type="Proteomes" id="UP000604481">
    <property type="component" value="Unassembled WGS sequence"/>
</dbReference>
<dbReference type="GO" id="GO:0017000">
    <property type="term" value="P:antibiotic biosynthetic process"/>
    <property type="evidence" value="ECO:0007669"/>
    <property type="project" value="UniProtKB-ARBA"/>
</dbReference>
<dbReference type="InterPro" id="IPR002213">
    <property type="entry name" value="UDP_glucos_trans"/>
</dbReference>
<dbReference type="CDD" id="cd03784">
    <property type="entry name" value="GT1_Gtf-like"/>
    <property type="match status" value="1"/>
</dbReference>
<dbReference type="PANTHER" id="PTHR48050:SF13">
    <property type="entry name" value="STEROL 3-BETA-GLUCOSYLTRANSFERASE UGT80A2"/>
    <property type="match status" value="1"/>
</dbReference>
<dbReference type="AlphaFoldDB" id="A0A8J7FGZ6"/>
<sequence>MSDLAPHYLVITVGSTGDLHPFVSLASQLQALGRTVTVLTHSYYAARVAAAGLRCIALGNDEDYLALLRNPDIWHPQKSFAALLANYADGLREIGTAISQLGAPASSVVICHPFAVPAAAIAREQGLVAHIVAGILAPSNLKTCHDPLTIGPLSVPSWVPMSWRRAYWRLVERGWIDPVALGEVNTLRREQGLAPVTSFMNHLAHAPDLSLALFPDWFAPTQPDWPQPLLRGDFPLFEIDAGQPLPDALAEFLAAGEPPLVFTAGTGNLHAARFFACALAATQRLGQRALLLSRERAQIPTELPASVLWQPYVPLAQLLPHATALVHHGGIGSTAEALRAGIPQLITPFAWDQFDNGARIAALGCGLRLPASRLSPARLARTLGRLLDQAAFRQQARTQRTHFATAPAGQDMAQELEQALSRLP</sequence>
<accession>A0A8J7FGZ6</accession>